<sequence length="46" mass="5007">MASSLSLLLLVVLFTGFHSTRQVLALATGSDHDFSYMKSVYDATDP</sequence>
<name>A0AA87YZR4_FICCA</name>
<feature type="signal peptide" evidence="1">
    <location>
        <begin position="1"/>
        <end position="25"/>
    </location>
</feature>
<evidence type="ECO:0000313" key="2">
    <source>
        <dbReference type="EMBL" id="GMN22250.1"/>
    </source>
</evidence>
<comment type="caution">
    <text evidence="2">The sequence shown here is derived from an EMBL/GenBank/DDBJ whole genome shotgun (WGS) entry which is preliminary data.</text>
</comment>
<proteinExistence type="predicted"/>
<organism evidence="2 3">
    <name type="scientific">Ficus carica</name>
    <name type="common">Common fig</name>
    <dbReference type="NCBI Taxonomy" id="3494"/>
    <lineage>
        <taxon>Eukaryota</taxon>
        <taxon>Viridiplantae</taxon>
        <taxon>Streptophyta</taxon>
        <taxon>Embryophyta</taxon>
        <taxon>Tracheophyta</taxon>
        <taxon>Spermatophyta</taxon>
        <taxon>Magnoliopsida</taxon>
        <taxon>eudicotyledons</taxon>
        <taxon>Gunneridae</taxon>
        <taxon>Pentapetalae</taxon>
        <taxon>rosids</taxon>
        <taxon>fabids</taxon>
        <taxon>Rosales</taxon>
        <taxon>Moraceae</taxon>
        <taxon>Ficeae</taxon>
        <taxon>Ficus</taxon>
    </lineage>
</organism>
<dbReference type="AlphaFoldDB" id="A0AA87YZR4"/>
<dbReference type="Proteomes" id="UP001187192">
    <property type="component" value="Unassembled WGS sequence"/>
</dbReference>
<evidence type="ECO:0000256" key="1">
    <source>
        <dbReference type="SAM" id="SignalP"/>
    </source>
</evidence>
<feature type="non-terminal residue" evidence="2">
    <location>
        <position position="1"/>
    </location>
</feature>
<accession>A0AA87YZR4</accession>
<evidence type="ECO:0000313" key="3">
    <source>
        <dbReference type="Proteomes" id="UP001187192"/>
    </source>
</evidence>
<reference evidence="2" key="1">
    <citation type="submission" date="2023-07" db="EMBL/GenBank/DDBJ databases">
        <title>draft genome sequence of fig (Ficus carica).</title>
        <authorList>
            <person name="Takahashi T."/>
            <person name="Nishimura K."/>
        </authorList>
    </citation>
    <scope>NUCLEOTIDE SEQUENCE</scope>
</reference>
<keyword evidence="1" id="KW-0732">Signal</keyword>
<keyword evidence="3" id="KW-1185">Reference proteome</keyword>
<feature type="chain" id="PRO_5041744451" evidence="1">
    <location>
        <begin position="26"/>
        <end position="46"/>
    </location>
</feature>
<dbReference type="EMBL" id="BTGU01001374">
    <property type="protein sequence ID" value="GMN22250.1"/>
    <property type="molecule type" value="Genomic_DNA"/>
</dbReference>
<protein>
    <submittedName>
        <fullName evidence="2">Uncharacterized protein</fullName>
    </submittedName>
</protein>
<gene>
    <name evidence="2" type="ORF">TIFTF001_040216</name>
</gene>